<sequence length="49" mass="5670">YIGRNESTPPEQGFIGCIARLQFNRIFPLKYAFLEERDPNITRTGGNIR</sequence>
<gene>
    <name evidence="1" type="ORF">SMN809_LOCUS38496</name>
</gene>
<dbReference type="AlphaFoldDB" id="A0A8S2YYT0"/>
<protein>
    <submittedName>
        <fullName evidence="1">Uncharacterized protein</fullName>
    </submittedName>
</protein>
<organism evidence="1 2">
    <name type="scientific">Rotaria magnacalcarata</name>
    <dbReference type="NCBI Taxonomy" id="392030"/>
    <lineage>
        <taxon>Eukaryota</taxon>
        <taxon>Metazoa</taxon>
        <taxon>Spiralia</taxon>
        <taxon>Gnathifera</taxon>
        <taxon>Rotifera</taxon>
        <taxon>Eurotatoria</taxon>
        <taxon>Bdelloidea</taxon>
        <taxon>Philodinida</taxon>
        <taxon>Philodinidae</taxon>
        <taxon>Rotaria</taxon>
    </lineage>
</organism>
<evidence type="ECO:0000313" key="2">
    <source>
        <dbReference type="Proteomes" id="UP000676336"/>
    </source>
</evidence>
<dbReference type="Proteomes" id="UP000676336">
    <property type="component" value="Unassembled WGS sequence"/>
</dbReference>
<comment type="caution">
    <text evidence="1">The sequence shown here is derived from an EMBL/GenBank/DDBJ whole genome shotgun (WGS) entry which is preliminary data.</text>
</comment>
<feature type="non-terminal residue" evidence="1">
    <location>
        <position position="1"/>
    </location>
</feature>
<reference evidence="1" key="1">
    <citation type="submission" date="2021-02" db="EMBL/GenBank/DDBJ databases">
        <authorList>
            <person name="Nowell W R."/>
        </authorList>
    </citation>
    <scope>NUCLEOTIDE SEQUENCE</scope>
</reference>
<evidence type="ECO:0000313" key="1">
    <source>
        <dbReference type="EMBL" id="CAF4586512.1"/>
    </source>
</evidence>
<accession>A0A8S2YYT0</accession>
<name>A0A8S2YYT0_9BILA</name>
<proteinExistence type="predicted"/>
<dbReference type="EMBL" id="CAJOBI010100729">
    <property type="protein sequence ID" value="CAF4586512.1"/>
    <property type="molecule type" value="Genomic_DNA"/>
</dbReference>